<protein>
    <recommendedName>
        <fullName evidence="5">Alpha/beta hydrolase</fullName>
    </recommendedName>
</protein>
<dbReference type="SUPFAM" id="SSF69118">
    <property type="entry name" value="AhpD-like"/>
    <property type="match status" value="1"/>
</dbReference>
<accession>A0A1Z5H3U8</accession>
<dbReference type="InterPro" id="IPR029058">
    <property type="entry name" value="AB_hydrolase_fold"/>
</dbReference>
<evidence type="ECO:0000313" key="3">
    <source>
        <dbReference type="EMBL" id="GAT17968.1"/>
    </source>
</evidence>
<dbReference type="OrthoDB" id="252464at2"/>
<dbReference type="SUPFAM" id="SSF53474">
    <property type="entry name" value="alpha/beta-Hydrolases"/>
    <property type="match status" value="1"/>
</dbReference>
<dbReference type="Proteomes" id="UP000198402">
    <property type="component" value="Unassembled WGS sequence"/>
</dbReference>
<dbReference type="Gene3D" id="3.40.50.1820">
    <property type="entry name" value="alpha/beta hydrolase"/>
    <property type="match status" value="1"/>
</dbReference>
<dbReference type="AlphaFoldDB" id="A0A1Z5H3U8"/>
<dbReference type="InterPro" id="IPR029032">
    <property type="entry name" value="AhpD-like"/>
</dbReference>
<sequence length="388" mass="42206">MTNKTTDANIVDQKVAELARLTPQLSRAIANTGNELNANAIIGDREWAMTTFAMLIGMGDMSDQLQVYVQAAQAAGATDDEIQDVINLASIYAGNPRAVSAARTVAPYLKSEQLRLRPNVTESLVNVGDHETIVWDNHADGFPVVLIHCLALDHRTWREVYPEIAKTGARVIAYDIRGHGWARQAPTTQNLDQLADDLHHLLAKLGIKQADVYGASYGGAVAQSFAVDYPQEVRSLALIATGLKGFPVLAARADAAEKDGMEAQVAVSLIRWFTPETIARNPWEVRYGRECVRHMSVANWAAAWRAMAAGDATETAPKTTVPVLALGGAQDASAVPQIMAQMAAAYPNSKRVTIDPGTHMMPMEQPQATAKELVEFYQSVDNQTFRKD</sequence>
<dbReference type="Pfam" id="PF02627">
    <property type="entry name" value="CMD"/>
    <property type="match status" value="1"/>
</dbReference>
<dbReference type="RefSeq" id="WP_054653839.1">
    <property type="nucleotide sequence ID" value="NZ_BBFL01000001.1"/>
</dbReference>
<dbReference type="InterPro" id="IPR003779">
    <property type="entry name" value="CMD-like"/>
</dbReference>
<dbReference type="PANTHER" id="PTHR43798">
    <property type="entry name" value="MONOACYLGLYCEROL LIPASE"/>
    <property type="match status" value="1"/>
</dbReference>
<name>A0A1Z5H3U8_9LACO</name>
<evidence type="ECO:0000313" key="4">
    <source>
        <dbReference type="Proteomes" id="UP000198402"/>
    </source>
</evidence>
<reference evidence="3 4" key="1">
    <citation type="submission" date="2015-11" db="EMBL/GenBank/DDBJ databases">
        <title>Draft genome sequences of new species of the genus Lactobacillus isolated from orchardgrass silage.</title>
        <authorList>
            <person name="Tohno M."/>
            <person name="Tanizawa Y."/>
            <person name="Arita M."/>
        </authorList>
    </citation>
    <scope>NUCLEOTIDE SEQUENCE [LARGE SCALE GENOMIC DNA]</scope>
    <source>
        <strain evidence="3 4">IWT126</strain>
    </source>
</reference>
<evidence type="ECO:0000259" key="1">
    <source>
        <dbReference type="Pfam" id="PF00561"/>
    </source>
</evidence>
<dbReference type="InterPro" id="IPR000073">
    <property type="entry name" value="AB_hydrolase_1"/>
</dbReference>
<dbReference type="InterPro" id="IPR050266">
    <property type="entry name" value="AB_hydrolase_sf"/>
</dbReference>
<evidence type="ECO:0000259" key="2">
    <source>
        <dbReference type="Pfam" id="PF02627"/>
    </source>
</evidence>
<feature type="domain" description="Carboxymuconolactone decarboxylase-like" evidence="2">
    <location>
        <begin position="23"/>
        <end position="103"/>
    </location>
</feature>
<comment type="caution">
    <text evidence="3">The sequence shown here is derived from an EMBL/GenBank/DDBJ whole genome shotgun (WGS) entry which is preliminary data.</text>
</comment>
<dbReference type="Gene3D" id="1.20.1290.10">
    <property type="entry name" value="AhpD-like"/>
    <property type="match status" value="1"/>
</dbReference>
<proteinExistence type="predicted"/>
<dbReference type="PRINTS" id="PR00111">
    <property type="entry name" value="ABHYDROLASE"/>
</dbReference>
<organism evidence="3 4">
    <name type="scientific">Secundilactobacillus silagei JCM 19001</name>
    <dbReference type="NCBI Taxonomy" id="1302250"/>
    <lineage>
        <taxon>Bacteria</taxon>
        <taxon>Bacillati</taxon>
        <taxon>Bacillota</taxon>
        <taxon>Bacilli</taxon>
        <taxon>Lactobacillales</taxon>
        <taxon>Lactobacillaceae</taxon>
        <taxon>Secundilactobacillus</taxon>
    </lineage>
</organism>
<gene>
    <name evidence="3" type="ORF">IWT126_00225</name>
</gene>
<keyword evidence="4" id="KW-1185">Reference proteome</keyword>
<dbReference type="GO" id="GO:0051920">
    <property type="term" value="F:peroxiredoxin activity"/>
    <property type="evidence" value="ECO:0007669"/>
    <property type="project" value="InterPro"/>
</dbReference>
<dbReference type="Pfam" id="PF00561">
    <property type="entry name" value="Abhydrolase_1"/>
    <property type="match status" value="1"/>
</dbReference>
<feature type="domain" description="AB hydrolase-1" evidence="1">
    <location>
        <begin position="143"/>
        <end position="365"/>
    </location>
</feature>
<dbReference type="STRING" id="1302250.GCA_001313225_00322"/>
<evidence type="ECO:0008006" key="5">
    <source>
        <dbReference type="Google" id="ProtNLM"/>
    </source>
</evidence>
<dbReference type="EMBL" id="BCMG01000001">
    <property type="protein sequence ID" value="GAT17968.1"/>
    <property type="molecule type" value="Genomic_DNA"/>
</dbReference>